<organism evidence="1 2">
    <name type="scientific">Polynucleobacter wuianus</name>
    <dbReference type="NCBI Taxonomy" id="1743168"/>
    <lineage>
        <taxon>Bacteria</taxon>
        <taxon>Pseudomonadati</taxon>
        <taxon>Pseudomonadota</taxon>
        <taxon>Betaproteobacteria</taxon>
        <taxon>Burkholderiales</taxon>
        <taxon>Burkholderiaceae</taxon>
        <taxon>Polynucleobacter</taxon>
    </lineage>
</organism>
<protein>
    <submittedName>
        <fullName evidence="1">Uncharacterized protein</fullName>
    </submittedName>
</protein>
<dbReference type="EMBL" id="CP015922">
    <property type="protein sequence ID" value="ANJ00246.1"/>
    <property type="molecule type" value="Genomic_DNA"/>
</dbReference>
<proteinExistence type="predicted"/>
<evidence type="ECO:0000313" key="2">
    <source>
        <dbReference type="Proteomes" id="UP000078463"/>
    </source>
</evidence>
<name>A0A191UH75_9BURK</name>
<evidence type="ECO:0000313" key="1">
    <source>
        <dbReference type="EMBL" id="ANJ00246.1"/>
    </source>
</evidence>
<dbReference type="AlphaFoldDB" id="A0A191UH75"/>
<sequence length="60" mass="6966">MSACIDQALLQVTPRLPREHHEIPRIAINQSVCFGRIDKVIFPIPVVLSRHQKLKYIYVN</sequence>
<dbReference type="KEGG" id="pwu:A8O14_09230"/>
<keyword evidence="2" id="KW-1185">Reference proteome</keyword>
<gene>
    <name evidence="1" type="ORF">A8O14_09230</name>
</gene>
<dbReference type="STRING" id="1743168.A8O14_09230"/>
<reference evidence="2" key="1">
    <citation type="submission" date="2016-05" db="EMBL/GenBank/DDBJ databases">
        <title>Polynucleobacter sp. QLW-P1FAT50C-4 genome.</title>
        <authorList>
            <person name="Hahn M.W."/>
        </authorList>
    </citation>
    <scope>NUCLEOTIDE SEQUENCE [LARGE SCALE GENOMIC DNA]</scope>
    <source>
        <strain evidence="2">QLW-P1FAT50C-4</strain>
    </source>
</reference>
<dbReference type="Proteomes" id="UP000078463">
    <property type="component" value="Chromosome"/>
</dbReference>
<accession>A0A191UH75</accession>